<protein>
    <submittedName>
        <fullName evidence="1">Uncharacterized protein</fullName>
    </submittedName>
</protein>
<dbReference type="InParanoid" id="A0A1Q3CA35"/>
<comment type="caution">
    <text evidence="1">The sequence shown here is derived from an EMBL/GenBank/DDBJ whole genome shotgun (WGS) entry which is preliminary data.</text>
</comment>
<organism evidence="1 2">
    <name type="scientific">Cephalotus follicularis</name>
    <name type="common">Albany pitcher plant</name>
    <dbReference type="NCBI Taxonomy" id="3775"/>
    <lineage>
        <taxon>Eukaryota</taxon>
        <taxon>Viridiplantae</taxon>
        <taxon>Streptophyta</taxon>
        <taxon>Embryophyta</taxon>
        <taxon>Tracheophyta</taxon>
        <taxon>Spermatophyta</taxon>
        <taxon>Magnoliopsida</taxon>
        <taxon>eudicotyledons</taxon>
        <taxon>Gunneridae</taxon>
        <taxon>Pentapetalae</taxon>
        <taxon>rosids</taxon>
        <taxon>fabids</taxon>
        <taxon>Oxalidales</taxon>
        <taxon>Cephalotaceae</taxon>
        <taxon>Cephalotus</taxon>
    </lineage>
</organism>
<evidence type="ECO:0000313" key="2">
    <source>
        <dbReference type="Proteomes" id="UP000187406"/>
    </source>
</evidence>
<sequence>KPFFYFYSFSFRSSLSLSYSFYTLTVLLSWSKDCHQLHPFPFLLYIAFLFLLSSQHLSSNQFSLNKIANEIKTKKKKKIQWPRFGDLGCGLSLLGQWTSSRLFGFWASYLASVYS</sequence>
<proteinExistence type="predicted"/>
<evidence type="ECO:0000313" key="1">
    <source>
        <dbReference type="EMBL" id="GAV76941.1"/>
    </source>
</evidence>
<dbReference type="AlphaFoldDB" id="A0A1Q3CA35"/>
<reference evidence="2" key="1">
    <citation type="submission" date="2016-04" db="EMBL/GenBank/DDBJ databases">
        <title>Cephalotus genome sequencing.</title>
        <authorList>
            <person name="Fukushima K."/>
            <person name="Hasebe M."/>
            <person name="Fang X."/>
        </authorList>
    </citation>
    <scope>NUCLEOTIDE SEQUENCE [LARGE SCALE GENOMIC DNA]</scope>
    <source>
        <strain evidence="2">cv. St1</strain>
    </source>
</reference>
<keyword evidence="2" id="KW-1185">Reference proteome</keyword>
<accession>A0A1Q3CA35</accession>
<gene>
    <name evidence="1" type="ORF">CFOL_v3_20414</name>
</gene>
<feature type="non-terminal residue" evidence="1">
    <location>
        <position position="1"/>
    </location>
</feature>
<dbReference type="EMBL" id="BDDD01001549">
    <property type="protein sequence ID" value="GAV76941.1"/>
    <property type="molecule type" value="Genomic_DNA"/>
</dbReference>
<name>A0A1Q3CA35_CEPFO</name>
<dbReference type="Proteomes" id="UP000187406">
    <property type="component" value="Unassembled WGS sequence"/>
</dbReference>